<reference evidence="5 6" key="1">
    <citation type="submission" date="2016-10" db="EMBL/GenBank/DDBJ databases">
        <title>Draft genome sequence of Coniochaeta ligniaria NRRL30616, a lignocellulolytic fungus for bioabatement of inhibitors in plant biomass hydrolysates.</title>
        <authorList>
            <consortium name="DOE Joint Genome Institute"/>
            <person name="Jimenez D.J."/>
            <person name="Hector R.E."/>
            <person name="Riley R."/>
            <person name="Sun H."/>
            <person name="Grigoriev I.V."/>
            <person name="Van Elsas J.D."/>
            <person name="Nichols N.N."/>
        </authorList>
    </citation>
    <scope>NUCLEOTIDE SEQUENCE [LARGE SCALE GENOMIC DNA]</scope>
    <source>
        <strain evidence="5 6">NRRL 30616</strain>
    </source>
</reference>
<dbReference type="EMBL" id="KV875093">
    <property type="protein sequence ID" value="OIW35637.1"/>
    <property type="molecule type" value="Genomic_DNA"/>
</dbReference>
<dbReference type="CDD" id="cd22965">
    <property type="entry name" value="DD_DPY30_SDC1"/>
    <property type="match status" value="1"/>
</dbReference>
<dbReference type="AlphaFoldDB" id="A0A1J7J853"/>
<dbReference type="InterPro" id="IPR007858">
    <property type="entry name" value="Dpy-30_motif"/>
</dbReference>
<evidence type="ECO:0000313" key="5">
    <source>
        <dbReference type="EMBL" id="OIW35637.1"/>
    </source>
</evidence>
<dbReference type="OrthoDB" id="417678at2759"/>
<keyword evidence="3" id="KW-0539">Nucleus</keyword>
<dbReference type="InterPro" id="IPR049629">
    <property type="entry name" value="DPY30_SDC1_DD"/>
</dbReference>
<dbReference type="Gene3D" id="1.20.890.10">
    <property type="entry name" value="cAMP-dependent protein kinase regulatory subunit, dimerization-anchoring domain"/>
    <property type="match status" value="1"/>
</dbReference>
<evidence type="ECO:0000256" key="4">
    <source>
        <dbReference type="SAM" id="MobiDB-lite"/>
    </source>
</evidence>
<evidence type="ECO:0000256" key="3">
    <source>
        <dbReference type="ARBA" id="ARBA00023242"/>
    </source>
</evidence>
<feature type="compositionally biased region" description="Low complexity" evidence="4">
    <location>
        <begin position="1"/>
        <end position="16"/>
    </location>
</feature>
<gene>
    <name evidence="5" type="ORF">CONLIGDRAFT_676546</name>
</gene>
<keyword evidence="6" id="KW-1185">Reference proteome</keyword>
<dbReference type="GO" id="GO:0005634">
    <property type="term" value="C:nucleus"/>
    <property type="evidence" value="ECO:0007669"/>
    <property type="project" value="UniProtKB-SubCell"/>
</dbReference>
<evidence type="ECO:0000256" key="1">
    <source>
        <dbReference type="ARBA" id="ARBA00004123"/>
    </source>
</evidence>
<feature type="compositionally biased region" description="Polar residues" evidence="4">
    <location>
        <begin position="87"/>
        <end position="99"/>
    </location>
</feature>
<proteinExistence type="inferred from homology"/>
<evidence type="ECO:0000313" key="6">
    <source>
        <dbReference type="Proteomes" id="UP000182658"/>
    </source>
</evidence>
<dbReference type="STRING" id="1408157.A0A1J7J853"/>
<name>A0A1J7J853_9PEZI</name>
<dbReference type="InParanoid" id="A0A1J7J853"/>
<dbReference type="Pfam" id="PF05186">
    <property type="entry name" value="Dpy-30"/>
    <property type="match status" value="1"/>
</dbReference>
<feature type="region of interest" description="Disordered" evidence="4">
    <location>
        <begin position="1"/>
        <end position="111"/>
    </location>
</feature>
<organism evidence="5 6">
    <name type="scientific">Coniochaeta ligniaria NRRL 30616</name>
    <dbReference type="NCBI Taxonomy" id="1408157"/>
    <lineage>
        <taxon>Eukaryota</taxon>
        <taxon>Fungi</taxon>
        <taxon>Dikarya</taxon>
        <taxon>Ascomycota</taxon>
        <taxon>Pezizomycotina</taxon>
        <taxon>Sordariomycetes</taxon>
        <taxon>Sordariomycetidae</taxon>
        <taxon>Coniochaetales</taxon>
        <taxon>Coniochaetaceae</taxon>
        <taxon>Coniochaeta</taxon>
    </lineage>
</organism>
<sequence>MSAPETGAAAPAPAQASQTDVQMTDATPAASEVPTISERPTTTLQPFPPPQPTSEATPAQSPAPAKTGTPLRNEVQGSGSGGGTGSRAQSAHPDQSLMPSQAALHGAPVRQYLNSRVTGPLLEGMKKIGKEQPSDPLRVLGEFLIQKSKELEGK</sequence>
<protein>
    <submittedName>
        <fullName evidence="5">Uncharacterized protein</fullName>
    </submittedName>
</protein>
<dbReference type="Proteomes" id="UP000182658">
    <property type="component" value="Unassembled WGS sequence"/>
</dbReference>
<evidence type="ECO:0000256" key="2">
    <source>
        <dbReference type="ARBA" id="ARBA00010849"/>
    </source>
</evidence>
<comment type="similarity">
    <text evidence="2">Belongs to the dpy-30 family.</text>
</comment>
<comment type="subcellular location">
    <subcellularLocation>
        <location evidence="1">Nucleus</location>
    </subcellularLocation>
</comment>
<accession>A0A1J7J853</accession>